<dbReference type="EMBL" id="CAAALY010289795">
    <property type="protein sequence ID" value="VEL44112.1"/>
    <property type="molecule type" value="Genomic_DNA"/>
</dbReference>
<accession>A0A3S5C9H9</accession>
<sequence length="129" mass="13987">MWTEAIAERGLSLVLPTRPFCLVAAVSAISLSIATPPPPPRPSPSMHGSGHGLRERLEGLLWRRICQQPLSAESKIASGLVRSDRLGANFQTIWKTTDSAKRDSLKQLVGLLTIGLFLSITTSNNNNNN</sequence>
<dbReference type="Proteomes" id="UP000784294">
    <property type="component" value="Unassembled WGS sequence"/>
</dbReference>
<keyword evidence="2" id="KW-1185">Reference proteome</keyword>
<organism evidence="1 2">
    <name type="scientific">Protopolystoma xenopodis</name>
    <dbReference type="NCBI Taxonomy" id="117903"/>
    <lineage>
        <taxon>Eukaryota</taxon>
        <taxon>Metazoa</taxon>
        <taxon>Spiralia</taxon>
        <taxon>Lophotrochozoa</taxon>
        <taxon>Platyhelminthes</taxon>
        <taxon>Monogenea</taxon>
        <taxon>Polyopisthocotylea</taxon>
        <taxon>Polystomatidea</taxon>
        <taxon>Polystomatidae</taxon>
        <taxon>Protopolystoma</taxon>
    </lineage>
</organism>
<dbReference type="AlphaFoldDB" id="A0A3S5C9H9"/>
<evidence type="ECO:0000313" key="2">
    <source>
        <dbReference type="Proteomes" id="UP000784294"/>
    </source>
</evidence>
<name>A0A3S5C9H9_9PLAT</name>
<comment type="caution">
    <text evidence="1">The sequence shown here is derived from an EMBL/GenBank/DDBJ whole genome shotgun (WGS) entry which is preliminary data.</text>
</comment>
<reference evidence="1" key="1">
    <citation type="submission" date="2018-11" db="EMBL/GenBank/DDBJ databases">
        <authorList>
            <consortium name="Pathogen Informatics"/>
        </authorList>
    </citation>
    <scope>NUCLEOTIDE SEQUENCE</scope>
</reference>
<proteinExistence type="predicted"/>
<protein>
    <submittedName>
        <fullName evidence="1">Uncharacterized protein</fullName>
    </submittedName>
</protein>
<gene>
    <name evidence="1" type="ORF">PXEA_LOCUS37552</name>
</gene>
<evidence type="ECO:0000313" key="1">
    <source>
        <dbReference type="EMBL" id="VEL44112.1"/>
    </source>
</evidence>